<dbReference type="RefSeq" id="WP_117672401.1">
    <property type="nucleotide sequence ID" value="NZ_CABOGR010000012.1"/>
</dbReference>
<reference evidence="4 5" key="1">
    <citation type="submission" date="2018-08" db="EMBL/GenBank/DDBJ databases">
        <title>A genome reference for cultivated species of the human gut microbiota.</title>
        <authorList>
            <person name="Zou Y."/>
            <person name="Xue W."/>
            <person name="Luo G."/>
        </authorList>
    </citation>
    <scope>NUCLEOTIDE SEQUENCE [LARGE SCALE GENOMIC DNA]</scope>
    <source>
        <strain evidence="3 5">AF31-28B-AC</strain>
        <strain evidence="2 4">TF10-3AC</strain>
    </source>
</reference>
<proteinExistence type="predicted"/>
<dbReference type="AlphaFoldDB" id="A0A3E4N2A1"/>
<name>A0A3E4N2A1_9BACT</name>
<dbReference type="Proteomes" id="UP000260862">
    <property type="component" value="Unassembled WGS sequence"/>
</dbReference>
<evidence type="ECO:0000313" key="2">
    <source>
        <dbReference type="EMBL" id="RGK56158.1"/>
    </source>
</evidence>
<protein>
    <submittedName>
        <fullName evidence="2">DUF3440 domain-containing protein</fullName>
    </submittedName>
</protein>
<dbReference type="InterPro" id="IPR002500">
    <property type="entry name" value="PAPS_reduct_dom"/>
</dbReference>
<dbReference type="Proteomes" id="UP000285109">
    <property type="component" value="Unassembled WGS sequence"/>
</dbReference>
<dbReference type="FunFam" id="3.40.50.620:FF:000163">
    <property type="entry name" value="Predicted phosphoadenosine phosphosulfate reductase"/>
    <property type="match status" value="1"/>
</dbReference>
<dbReference type="EMBL" id="QRQK01000011">
    <property type="protein sequence ID" value="RHM97639.1"/>
    <property type="molecule type" value="Genomic_DNA"/>
</dbReference>
<evidence type="ECO:0000313" key="4">
    <source>
        <dbReference type="Proteomes" id="UP000260862"/>
    </source>
</evidence>
<accession>A0A3E4N2A1</accession>
<dbReference type="Pfam" id="PF11922">
    <property type="entry name" value="DUF3440"/>
    <property type="match status" value="1"/>
</dbReference>
<keyword evidence="4" id="KW-1185">Reference proteome</keyword>
<organism evidence="2 4">
    <name type="scientific">Phocaeicola plebeius</name>
    <dbReference type="NCBI Taxonomy" id="310297"/>
    <lineage>
        <taxon>Bacteria</taxon>
        <taxon>Pseudomonadati</taxon>
        <taxon>Bacteroidota</taxon>
        <taxon>Bacteroidia</taxon>
        <taxon>Bacteroidales</taxon>
        <taxon>Bacteroidaceae</taxon>
        <taxon>Phocaeicola</taxon>
    </lineage>
</organism>
<dbReference type="GO" id="GO:0003824">
    <property type="term" value="F:catalytic activity"/>
    <property type="evidence" value="ECO:0007669"/>
    <property type="project" value="InterPro"/>
</dbReference>
<dbReference type="InterPro" id="IPR014729">
    <property type="entry name" value="Rossmann-like_a/b/a_fold"/>
</dbReference>
<evidence type="ECO:0000313" key="3">
    <source>
        <dbReference type="EMBL" id="RHM97639.1"/>
    </source>
</evidence>
<dbReference type="Pfam" id="PF01507">
    <property type="entry name" value="PAPS_reduct"/>
    <property type="match status" value="1"/>
</dbReference>
<comment type="caution">
    <text evidence="2">The sequence shown here is derived from an EMBL/GenBank/DDBJ whole genome shotgun (WGS) entry which is preliminary data.</text>
</comment>
<dbReference type="EMBL" id="QSQT01000012">
    <property type="protein sequence ID" value="RGK56158.1"/>
    <property type="molecule type" value="Genomic_DNA"/>
</dbReference>
<dbReference type="GO" id="GO:0071453">
    <property type="term" value="P:cellular response to oxygen levels"/>
    <property type="evidence" value="ECO:0007669"/>
    <property type="project" value="TreeGrafter"/>
</dbReference>
<evidence type="ECO:0000313" key="5">
    <source>
        <dbReference type="Proteomes" id="UP000285109"/>
    </source>
</evidence>
<dbReference type="CDD" id="cd23947">
    <property type="entry name" value="PAPS_reductase-like_YbdN"/>
    <property type="match status" value="1"/>
</dbReference>
<dbReference type="PANTHER" id="PTHR30083:SF0">
    <property type="entry name" value="3'-PHOSPHOADENOSINE 5'-PHOSPHOSULFATE SULFOTRANSFERASE (PAPS REDUCTASE)_FAD SYNTHETASE"/>
    <property type="match status" value="1"/>
</dbReference>
<evidence type="ECO:0000259" key="1">
    <source>
        <dbReference type="Pfam" id="PF01507"/>
    </source>
</evidence>
<feature type="domain" description="Phosphoadenosine phosphosulphate reductase" evidence="1">
    <location>
        <begin position="28"/>
        <end position="236"/>
    </location>
</feature>
<gene>
    <name evidence="3" type="ORF">DWZ34_07105</name>
    <name evidence="2" type="ORF">DXD04_07900</name>
</gene>
<dbReference type="SUPFAM" id="SSF52402">
    <property type="entry name" value="Adenine nucleotide alpha hydrolases-like"/>
    <property type="match status" value="1"/>
</dbReference>
<dbReference type="PANTHER" id="PTHR30083">
    <property type="entry name" value="TRANSCRIPTIONAL REGULATOR-RELATED"/>
    <property type="match status" value="1"/>
</dbReference>
<sequence length="432" mass="51493">MKKNENVKNVYELAQERLAVLFKEFDNIYVSFSGGKDSGVLLNLCIDYIRRNNLKIKLGVFFMDYEVQYDHTIAFINRILENNKDILEVYRICVPFKVRTCTSMYQHYWRPWDEALRDIWVREMPEGVMKAEDFTFFHDNMWDYEFQLRFAAWLHEKKKAVRTACLVGIRTQESYNRWRTIYGGLKQQLYHNYQWSSKIANDVYNLYPIYDWKTTDIWTANGKFGWDYNRLYDLYYYAGVSLERQRVASPFIGEAIESLHLYKVIEPDTWGRMIGRVNGVNFSAIYGGTHAMGYGSVKLPEGHTWKSFMEFLLSTLPEETRRGYLSKLHTSIKFWRTKGGCLSDETIAKLESMNIPITVRNKSNYKTTKRPVMMEYLDDIDIAEFREIPTYKRMCLCILRNDYACKYMGFAVSKEEKKMKDYILQQYKKIWT</sequence>
<dbReference type="Gene3D" id="3.40.50.620">
    <property type="entry name" value="HUPs"/>
    <property type="match status" value="1"/>
</dbReference>
<dbReference type="InterPro" id="IPR021845">
    <property type="entry name" value="DUF3440"/>
</dbReference>